<dbReference type="InterPro" id="IPR045031">
    <property type="entry name" value="DHP_synth-like"/>
</dbReference>
<keyword evidence="8" id="KW-0289">Folate biosynthesis</keyword>
<evidence type="ECO:0000256" key="7">
    <source>
        <dbReference type="ARBA" id="ARBA00022842"/>
    </source>
</evidence>
<dbReference type="SUPFAM" id="SSF51717">
    <property type="entry name" value="Dihydropteroate synthetase-like"/>
    <property type="match status" value="1"/>
</dbReference>
<dbReference type="Proteomes" id="UP000005019">
    <property type="component" value="Unassembled WGS sequence"/>
</dbReference>
<gene>
    <name evidence="10" type="ORF">METUNv1_00381</name>
</gene>
<protein>
    <recommendedName>
        <fullName evidence="4">dihydropteroate synthase</fullName>
        <ecNumber evidence="4">2.5.1.15</ecNumber>
    </recommendedName>
</protein>
<dbReference type="GO" id="GO:0004156">
    <property type="term" value="F:dihydropteroate synthase activity"/>
    <property type="evidence" value="ECO:0007669"/>
    <property type="project" value="UniProtKB-EC"/>
</dbReference>
<dbReference type="GO" id="GO:0005829">
    <property type="term" value="C:cytosol"/>
    <property type="evidence" value="ECO:0007669"/>
    <property type="project" value="TreeGrafter"/>
</dbReference>
<dbReference type="PANTHER" id="PTHR20941">
    <property type="entry name" value="FOLATE SYNTHESIS PROTEINS"/>
    <property type="match status" value="1"/>
</dbReference>
<comment type="caution">
    <text evidence="10">The sequence shown here is derived from an EMBL/GenBank/DDBJ whole genome shotgun (WGS) entry which is preliminary data.</text>
</comment>
<evidence type="ECO:0000259" key="9">
    <source>
        <dbReference type="PROSITE" id="PS50972"/>
    </source>
</evidence>
<evidence type="ECO:0000256" key="2">
    <source>
        <dbReference type="ARBA" id="ARBA00001946"/>
    </source>
</evidence>
<dbReference type="PROSITE" id="PS50972">
    <property type="entry name" value="PTERIN_BINDING"/>
    <property type="match status" value="1"/>
</dbReference>
<evidence type="ECO:0000256" key="5">
    <source>
        <dbReference type="ARBA" id="ARBA00022679"/>
    </source>
</evidence>
<dbReference type="NCBIfam" id="TIGR01496">
    <property type="entry name" value="DHPS"/>
    <property type="match status" value="1"/>
</dbReference>
<dbReference type="Gene3D" id="3.20.20.20">
    <property type="entry name" value="Dihydropteroate synthase-like"/>
    <property type="match status" value="1"/>
</dbReference>
<name>F5R830_METUF</name>
<evidence type="ECO:0000313" key="10">
    <source>
        <dbReference type="EMBL" id="EGK73208.1"/>
    </source>
</evidence>
<evidence type="ECO:0000256" key="8">
    <source>
        <dbReference type="ARBA" id="ARBA00022909"/>
    </source>
</evidence>
<proteinExistence type="predicted"/>
<evidence type="ECO:0000256" key="6">
    <source>
        <dbReference type="ARBA" id="ARBA00022723"/>
    </source>
</evidence>
<keyword evidence="5" id="KW-0808">Transferase</keyword>
<dbReference type="GO" id="GO:0046654">
    <property type="term" value="P:tetrahydrofolate biosynthetic process"/>
    <property type="evidence" value="ECO:0007669"/>
    <property type="project" value="TreeGrafter"/>
</dbReference>
<sequence length="262" mass="27418">MGIINATPDSFSGDGVGFDLARAVAQAEKFIADGADMLDIGGESTRPGSDPVAADEEMRRVVPVIEALAGLGVPLSIDTWKPEVMRAALAAGATLVNDINGLRAPGAIEAVAATDAGVCIMHMQGTPQTMQIEPRYADVCAEVTDFLLQQARLAEDAGIARERIMLDPGFGFGKTSDHNLTLLKGLKVLADYGYPLLVGLSRKSVLGRLTGRPATDRVAASVAAALASIARGAHMVRVHDVAATRDAIAVWQVAGIFERTDT</sequence>
<dbReference type="eggNOG" id="COG0294">
    <property type="taxonomic scope" value="Bacteria"/>
</dbReference>
<organism evidence="10 11">
    <name type="scientific">Methyloversatilis universalis (strain ATCC BAA-1314 / DSM 25237 / JCM 13912 / CCUG 52030 / FAM5)</name>
    <dbReference type="NCBI Taxonomy" id="1000565"/>
    <lineage>
        <taxon>Bacteria</taxon>
        <taxon>Pseudomonadati</taxon>
        <taxon>Pseudomonadota</taxon>
        <taxon>Betaproteobacteria</taxon>
        <taxon>Nitrosomonadales</taxon>
        <taxon>Sterolibacteriaceae</taxon>
        <taxon>Methyloversatilis</taxon>
    </lineage>
</organism>
<evidence type="ECO:0000256" key="4">
    <source>
        <dbReference type="ARBA" id="ARBA00012458"/>
    </source>
</evidence>
<dbReference type="GO" id="GO:0046872">
    <property type="term" value="F:metal ion binding"/>
    <property type="evidence" value="ECO:0007669"/>
    <property type="project" value="UniProtKB-KW"/>
</dbReference>
<dbReference type="EMBL" id="AFHG01000029">
    <property type="protein sequence ID" value="EGK73208.1"/>
    <property type="molecule type" value="Genomic_DNA"/>
</dbReference>
<dbReference type="AlphaFoldDB" id="F5R830"/>
<reference evidence="10 11" key="1">
    <citation type="journal article" date="2011" name="J. Bacteriol.">
        <title>Genome sequence of Methyloversatilis universalis FAM5T, a methylotrophic representative of the order Rhodocyclales.</title>
        <authorList>
            <person name="Kittichotirat W."/>
            <person name="Good N.M."/>
            <person name="Hall R."/>
            <person name="Bringel F."/>
            <person name="Lajus A."/>
            <person name="Medigue C."/>
            <person name="Smalley N.E."/>
            <person name="Beck D."/>
            <person name="Bumgarner R."/>
            <person name="Vuilleumier S."/>
            <person name="Kalyuzhnaya M.G."/>
        </authorList>
    </citation>
    <scope>NUCLEOTIDE SEQUENCE [LARGE SCALE GENOMIC DNA]</scope>
    <source>
        <strain evidence="11">ATCC BAA-1314 / JCM 13912 / FAM5</strain>
    </source>
</reference>
<accession>F5R830</accession>
<comment type="catalytic activity">
    <reaction evidence="1">
        <text>(7,8-dihydropterin-6-yl)methyl diphosphate + 4-aminobenzoate = 7,8-dihydropteroate + diphosphate</text>
        <dbReference type="Rhea" id="RHEA:19949"/>
        <dbReference type="ChEBI" id="CHEBI:17836"/>
        <dbReference type="ChEBI" id="CHEBI:17839"/>
        <dbReference type="ChEBI" id="CHEBI:33019"/>
        <dbReference type="ChEBI" id="CHEBI:72950"/>
        <dbReference type="EC" id="2.5.1.15"/>
    </reaction>
</comment>
<evidence type="ECO:0000256" key="3">
    <source>
        <dbReference type="ARBA" id="ARBA00004763"/>
    </source>
</evidence>
<keyword evidence="7" id="KW-0460">Magnesium</keyword>
<feature type="domain" description="Pterin-binding" evidence="9">
    <location>
        <begin position="1"/>
        <end position="249"/>
    </location>
</feature>
<evidence type="ECO:0000256" key="1">
    <source>
        <dbReference type="ARBA" id="ARBA00000012"/>
    </source>
</evidence>
<dbReference type="PROSITE" id="PS00793">
    <property type="entry name" value="DHPS_2"/>
    <property type="match status" value="1"/>
</dbReference>
<evidence type="ECO:0000313" key="11">
    <source>
        <dbReference type="Proteomes" id="UP000005019"/>
    </source>
</evidence>
<dbReference type="InterPro" id="IPR006390">
    <property type="entry name" value="DHP_synth_dom"/>
</dbReference>
<dbReference type="InterPro" id="IPR011005">
    <property type="entry name" value="Dihydropteroate_synth-like_sf"/>
</dbReference>
<dbReference type="GO" id="GO:0046656">
    <property type="term" value="P:folic acid biosynthetic process"/>
    <property type="evidence" value="ECO:0007669"/>
    <property type="project" value="UniProtKB-KW"/>
</dbReference>
<keyword evidence="11" id="KW-1185">Reference proteome</keyword>
<keyword evidence="6" id="KW-0479">Metal-binding</keyword>
<dbReference type="Pfam" id="PF00809">
    <property type="entry name" value="Pterin_bind"/>
    <property type="match status" value="1"/>
</dbReference>
<comment type="cofactor">
    <cofactor evidence="2">
        <name>Mg(2+)</name>
        <dbReference type="ChEBI" id="CHEBI:18420"/>
    </cofactor>
</comment>
<dbReference type="EC" id="2.5.1.15" evidence="4"/>
<dbReference type="PANTHER" id="PTHR20941:SF1">
    <property type="entry name" value="FOLIC ACID SYNTHESIS PROTEIN FOL1"/>
    <property type="match status" value="1"/>
</dbReference>
<dbReference type="STRING" id="1000565.METUNv1_00381"/>
<comment type="pathway">
    <text evidence="3">Cofactor biosynthesis; tetrahydrofolate biosynthesis; 7,8-dihydrofolate from 2-amino-4-hydroxy-6-hydroxymethyl-7,8-dihydropteridine diphosphate and 4-aminobenzoate: step 1/2.</text>
</comment>
<dbReference type="CDD" id="cd00739">
    <property type="entry name" value="DHPS"/>
    <property type="match status" value="1"/>
</dbReference>
<dbReference type="InterPro" id="IPR000489">
    <property type="entry name" value="Pterin-binding_dom"/>
</dbReference>